<accession>A0A3S9P3L1</accession>
<feature type="domain" description="F5/8 type C" evidence="3">
    <location>
        <begin position="169"/>
        <end position="313"/>
    </location>
</feature>
<feature type="chain" id="PRO_5019249660" description="F5/8 type C domain-containing protein" evidence="2">
    <location>
        <begin position="31"/>
        <end position="572"/>
    </location>
</feature>
<reference evidence="4 5" key="1">
    <citation type="submission" date="2018-12" db="EMBL/GenBank/DDBJ databases">
        <title>Flammeovirga pectinis sp. nov., isolated from the gut of the Korean scallop, Patinopecten yessoensis.</title>
        <authorList>
            <person name="Bae J.-W."/>
            <person name="Jeong Y.-S."/>
            <person name="Kang W."/>
        </authorList>
    </citation>
    <scope>NUCLEOTIDE SEQUENCE [LARGE SCALE GENOMIC DNA]</scope>
    <source>
        <strain evidence="4 5">L12M1</strain>
    </source>
</reference>
<dbReference type="SUPFAM" id="SSF49785">
    <property type="entry name" value="Galactose-binding domain-like"/>
    <property type="match status" value="1"/>
</dbReference>
<dbReference type="RefSeq" id="WP_126614567.1">
    <property type="nucleotide sequence ID" value="NZ_CP034562.1"/>
</dbReference>
<dbReference type="SMR" id="A0A3S9P3L1"/>
<organism evidence="4 5">
    <name type="scientific">Flammeovirga pectinis</name>
    <dbReference type="NCBI Taxonomy" id="2494373"/>
    <lineage>
        <taxon>Bacteria</taxon>
        <taxon>Pseudomonadati</taxon>
        <taxon>Bacteroidota</taxon>
        <taxon>Cytophagia</taxon>
        <taxon>Cytophagales</taxon>
        <taxon>Flammeovirgaceae</taxon>
        <taxon>Flammeovirga</taxon>
    </lineage>
</organism>
<dbReference type="AlphaFoldDB" id="A0A3S9P3L1"/>
<evidence type="ECO:0000313" key="5">
    <source>
        <dbReference type="Proteomes" id="UP000267268"/>
    </source>
</evidence>
<dbReference type="PROSITE" id="PS51257">
    <property type="entry name" value="PROKAR_LIPOPROTEIN"/>
    <property type="match status" value="1"/>
</dbReference>
<dbReference type="InterPro" id="IPR008979">
    <property type="entry name" value="Galactose-bd-like_sf"/>
</dbReference>
<dbReference type="OrthoDB" id="273319at2"/>
<evidence type="ECO:0000256" key="2">
    <source>
        <dbReference type="SAM" id="SignalP"/>
    </source>
</evidence>
<dbReference type="Proteomes" id="UP000267268">
    <property type="component" value="Chromosome 1"/>
</dbReference>
<dbReference type="SUPFAM" id="SSF49899">
    <property type="entry name" value="Concanavalin A-like lectins/glucanases"/>
    <property type="match status" value="1"/>
</dbReference>
<dbReference type="InterPro" id="IPR000421">
    <property type="entry name" value="FA58C"/>
</dbReference>
<name>A0A3S9P3L1_9BACT</name>
<dbReference type="InterPro" id="IPR013320">
    <property type="entry name" value="ConA-like_dom_sf"/>
</dbReference>
<feature type="signal peptide" evidence="2">
    <location>
        <begin position="1"/>
        <end position="30"/>
    </location>
</feature>
<keyword evidence="5" id="KW-1185">Reference proteome</keyword>
<dbReference type="GO" id="GO:0004553">
    <property type="term" value="F:hydrolase activity, hydrolyzing O-glycosyl compounds"/>
    <property type="evidence" value="ECO:0007669"/>
    <property type="project" value="UniProtKB-ARBA"/>
</dbReference>
<feature type="region of interest" description="Disordered" evidence="1">
    <location>
        <begin position="396"/>
        <end position="421"/>
    </location>
</feature>
<dbReference type="Pfam" id="PF00754">
    <property type="entry name" value="F5_F8_type_C"/>
    <property type="match status" value="1"/>
</dbReference>
<proteinExistence type="predicted"/>
<gene>
    <name evidence="4" type="ORF">EI427_11075</name>
</gene>
<dbReference type="GO" id="GO:0005975">
    <property type="term" value="P:carbohydrate metabolic process"/>
    <property type="evidence" value="ECO:0007669"/>
    <property type="project" value="UniProtKB-ARBA"/>
</dbReference>
<feature type="compositionally biased region" description="Polar residues" evidence="1">
    <location>
        <begin position="69"/>
        <end position="86"/>
    </location>
</feature>
<evidence type="ECO:0000313" key="4">
    <source>
        <dbReference type="EMBL" id="AZQ62754.1"/>
    </source>
</evidence>
<sequence>MNNQSSKVKTIALKLSFLLCGLGAMSSCNQKDEMGALEQEDQIVKGSSARTAVSIANNSFESSWSSWNDTDPSSISGEGNSGSKSAKITGAGGKFTQEVDVQSNTTYELSAYVKGGWRLAAYVNGEKTSRSGTASSWEQEVITFSTGSASTVTIAGEYNSSEGRFDDFTLESTDGETTTPPSTSNEQLEVAGVTASANDGNVPANTIDESLSTRWSANGNGQWILYDLGSVKNISSLKVAWFKGNARSSTFEVLTGDATTDLAVVHSGVSSGSSLELEEVSLSNASGRYLKIIGYGNSSNTWNSITETEIYGTDGDGDGVDPTDPVEPVDPPSTGGYPYDILNLQGWKLNAFSGSLNSPKFVDNTPNLDTYSNDNWFFTDGDWVSFKCYAGYPTSSGSGNPRTELREMNSSGSNEIEWDGDSGTNRMEWKVRVDQLPSSGKVCFGQIHGPSDTFDDVIRVQFQGDANQSSGSVRLKIMGWVTEKNDDNEGDFIDGNWTVGGEMHFRLIFENTNVVLYNISSSGSATEIYRFNGCGSNGNYFKAGTYLQSMKGKSLDTSDFGQVSISYLNITH</sequence>
<keyword evidence="2" id="KW-0732">Signal</keyword>
<dbReference type="InterPro" id="IPR014895">
    <property type="entry name" value="Alginate_lyase_2"/>
</dbReference>
<dbReference type="Gene3D" id="2.60.120.260">
    <property type="entry name" value="Galactose-binding domain-like"/>
    <property type="match status" value="2"/>
</dbReference>
<dbReference type="Pfam" id="PF08787">
    <property type="entry name" value="Alginate_lyase2"/>
    <property type="match status" value="1"/>
</dbReference>
<dbReference type="PROSITE" id="PS50022">
    <property type="entry name" value="FA58C_3"/>
    <property type="match status" value="1"/>
</dbReference>
<protein>
    <recommendedName>
        <fullName evidence="3">F5/8 type C domain-containing protein</fullName>
    </recommendedName>
</protein>
<evidence type="ECO:0000259" key="3">
    <source>
        <dbReference type="PROSITE" id="PS50022"/>
    </source>
</evidence>
<evidence type="ECO:0000256" key="1">
    <source>
        <dbReference type="SAM" id="MobiDB-lite"/>
    </source>
</evidence>
<dbReference type="KEGG" id="fll:EI427_11075"/>
<dbReference type="Gene3D" id="2.60.120.200">
    <property type="match status" value="1"/>
</dbReference>
<feature type="region of interest" description="Disordered" evidence="1">
    <location>
        <begin position="62"/>
        <end position="89"/>
    </location>
</feature>
<dbReference type="EMBL" id="CP034562">
    <property type="protein sequence ID" value="AZQ62754.1"/>
    <property type="molecule type" value="Genomic_DNA"/>
</dbReference>